<keyword evidence="2" id="KW-1185">Reference proteome</keyword>
<comment type="caution">
    <text evidence="1">The sequence shown here is derived from an EMBL/GenBank/DDBJ whole genome shotgun (WGS) entry which is preliminary data.</text>
</comment>
<evidence type="ECO:0000313" key="2">
    <source>
        <dbReference type="Proteomes" id="UP001187203"/>
    </source>
</evidence>
<accession>A0ABU3YP17</accession>
<sequence>MAAQLQRGEHEGFYNLYISGSDYMDGKQAVDITAVRHALQGERDLKQLVNSIWQYEAAQSIVADLRDAKLSVEALIQIEADEEARRKLSGALMTHAVLSYCRATLPGSEGRAHIEMTGNYSVDQKKKHKRIVHLRNNVFAHFGMPSKEHGSGWIEERAIIKIVGDREQPSFVRNRANYLGDVVEDLHELLQVAIDTGIAIREKRVAFMTEEIGKHVDDPRVGRAIKSSPFNPLKFFGAGQMEDFWDYGQNVRGEAFRVRERDKGRPE</sequence>
<organism evidence="1 2">
    <name type="scientific">Rhizobium brockwellii</name>
    <dbReference type="NCBI Taxonomy" id="3019932"/>
    <lineage>
        <taxon>Bacteria</taxon>
        <taxon>Pseudomonadati</taxon>
        <taxon>Pseudomonadota</taxon>
        <taxon>Alphaproteobacteria</taxon>
        <taxon>Hyphomicrobiales</taxon>
        <taxon>Rhizobiaceae</taxon>
        <taxon>Rhizobium/Agrobacterium group</taxon>
        <taxon>Rhizobium</taxon>
    </lineage>
</organism>
<dbReference type="RefSeq" id="WP_130831184.1">
    <property type="nucleotide sequence ID" value="NZ_JAWJWH010000010.1"/>
</dbReference>
<gene>
    <name evidence="1" type="ORF">R1523_18380</name>
</gene>
<reference evidence="2" key="1">
    <citation type="journal article" date="2023" name="Int. J. Mol. Sci.">
        <title>Genomic and Metabolic Characterization of Plant Growth-Promoting Rhizobacteria Isolated from Nodules of Clovers Grown in Non-Farmed Soil.</title>
        <authorList>
            <person name="Wojcik M."/>
            <person name="Koper P."/>
            <person name="Zebracki K."/>
            <person name="Marczak M."/>
            <person name="Mazur A."/>
        </authorList>
    </citation>
    <scope>NUCLEOTIDE SEQUENCE [LARGE SCALE GENOMIC DNA]</scope>
    <source>
        <strain evidence="2">KB12</strain>
    </source>
</reference>
<evidence type="ECO:0000313" key="1">
    <source>
        <dbReference type="EMBL" id="MDV4187462.1"/>
    </source>
</evidence>
<proteinExistence type="predicted"/>
<dbReference type="EMBL" id="JAWJWI010000009">
    <property type="protein sequence ID" value="MDV4187462.1"/>
    <property type="molecule type" value="Genomic_DNA"/>
</dbReference>
<dbReference type="Proteomes" id="UP001187203">
    <property type="component" value="Unassembled WGS sequence"/>
</dbReference>
<protein>
    <submittedName>
        <fullName evidence="1">Uncharacterized protein</fullName>
    </submittedName>
</protein>
<name>A0ABU3YP17_9HYPH</name>